<organism evidence="2">
    <name type="scientific">Cylindrotheca closterium</name>
    <dbReference type="NCBI Taxonomy" id="2856"/>
    <lineage>
        <taxon>Eukaryota</taxon>
        <taxon>Sar</taxon>
        <taxon>Stramenopiles</taxon>
        <taxon>Ochrophyta</taxon>
        <taxon>Bacillariophyta</taxon>
        <taxon>Bacillariophyceae</taxon>
        <taxon>Bacillariophycidae</taxon>
        <taxon>Bacillariales</taxon>
        <taxon>Bacillariaceae</taxon>
        <taxon>Cylindrotheca</taxon>
    </lineage>
</organism>
<feature type="transmembrane region" description="Helical" evidence="1">
    <location>
        <begin position="6"/>
        <end position="22"/>
    </location>
</feature>
<dbReference type="AlphaFoldDB" id="A0A2U9GHT2"/>
<protein>
    <submittedName>
        <fullName evidence="2">Sec-independent protein secretion pathway</fullName>
    </submittedName>
</protein>
<geneLocation type="mitochondrion" evidence="2"/>
<dbReference type="RefSeq" id="YP_009495399.1">
    <property type="nucleotide sequence ID" value="NC_037986.1"/>
</dbReference>
<evidence type="ECO:0000256" key="1">
    <source>
        <dbReference type="SAM" id="Phobius"/>
    </source>
</evidence>
<keyword evidence="1" id="KW-0472">Membrane</keyword>
<keyword evidence="1" id="KW-1133">Transmembrane helix</keyword>
<reference evidence="2" key="1">
    <citation type="journal article" date="2018" name="Genome Biol. Evol.">
        <title>Recurrent loss, horizontal transfer, and the obscure origins of mitochondrial introns in diatoms (Bacillariophyta).</title>
        <authorList>
            <person name="Guillory W.X."/>
            <person name="Onyshchenko A."/>
            <person name="Ruck E.C."/>
            <person name="Parks M."/>
            <person name="Nakov T."/>
            <person name="Wickett N.J."/>
            <person name="Alverson A.J."/>
        </authorList>
    </citation>
    <scope>NUCLEOTIDE SEQUENCE</scope>
    <source>
        <strain evidence="2">CCMP1855</strain>
    </source>
</reference>
<dbReference type="GeneID" id="36957300"/>
<gene>
    <name evidence="2" type="primary">tatA</name>
</gene>
<evidence type="ECO:0000313" key="2">
    <source>
        <dbReference type="EMBL" id="AWQ64046.1"/>
    </source>
</evidence>
<dbReference type="EMBL" id="MG271845">
    <property type="protein sequence ID" value="AWQ64046.1"/>
    <property type="molecule type" value="Genomic_DNA"/>
</dbReference>
<sequence length="41" mass="4832">MRISIGQIIIVVLIIFLLFGDIQKLKTTLRKLIDKFNKFLK</sequence>
<keyword evidence="2" id="KW-0496">Mitochondrion</keyword>
<name>A0A2U9GHT2_9STRA</name>
<accession>A0A2U9GHT2</accession>
<proteinExistence type="predicted"/>
<keyword evidence="1" id="KW-0812">Transmembrane</keyword>